<dbReference type="InterPro" id="IPR000620">
    <property type="entry name" value="EamA_dom"/>
</dbReference>
<evidence type="ECO:0000313" key="8">
    <source>
        <dbReference type="EMBL" id="RBW54453.1"/>
    </source>
</evidence>
<feature type="transmembrane region" description="Helical" evidence="6">
    <location>
        <begin position="152"/>
        <end position="174"/>
    </location>
</feature>
<dbReference type="InterPro" id="IPR037185">
    <property type="entry name" value="EmrE-like"/>
</dbReference>
<gene>
    <name evidence="8" type="ORF">DS909_11430</name>
</gene>
<dbReference type="SUPFAM" id="SSF103481">
    <property type="entry name" value="Multidrug resistance efflux transporter EmrE"/>
    <property type="match status" value="2"/>
</dbReference>
<dbReference type="GO" id="GO:0016020">
    <property type="term" value="C:membrane"/>
    <property type="evidence" value="ECO:0007669"/>
    <property type="project" value="UniProtKB-SubCell"/>
</dbReference>
<dbReference type="EMBL" id="QOCE01000031">
    <property type="protein sequence ID" value="RBW54453.1"/>
    <property type="molecule type" value="Genomic_DNA"/>
</dbReference>
<keyword evidence="5 6" id="KW-0472">Membrane</keyword>
<feature type="transmembrane region" description="Helical" evidence="6">
    <location>
        <begin position="217"/>
        <end position="236"/>
    </location>
</feature>
<dbReference type="PANTHER" id="PTHR22911:SF6">
    <property type="entry name" value="SOLUTE CARRIER FAMILY 35 MEMBER G1"/>
    <property type="match status" value="1"/>
</dbReference>
<feature type="transmembrane region" description="Helical" evidence="6">
    <location>
        <begin position="77"/>
        <end position="94"/>
    </location>
</feature>
<feature type="transmembrane region" description="Helical" evidence="6">
    <location>
        <begin position="45"/>
        <end position="65"/>
    </location>
</feature>
<evidence type="ECO:0000256" key="1">
    <source>
        <dbReference type="ARBA" id="ARBA00004141"/>
    </source>
</evidence>
<dbReference type="OrthoDB" id="9812899at2"/>
<evidence type="ECO:0000256" key="2">
    <source>
        <dbReference type="ARBA" id="ARBA00009853"/>
    </source>
</evidence>
<protein>
    <submittedName>
        <fullName evidence="8">EamA/RhaT family transporter</fullName>
    </submittedName>
</protein>
<feature type="domain" description="EamA" evidence="7">
    <location>
        <begin position="10"/>
        <end position="146"/>
    </location>
</feature>
<keyword evidence="3 6" id="KW-0812">Transmembrane</keyword>
<accession>A0A366X175</accession>
<feature type="domain" description="EamA" evidence="7">
    <location>
        <begin position="158"/>
        <end position="288"/>
    </location>
</feature>
<reference evidence="8 9" key="1">
    <citation type="submission" date="2018-07" db="EMBL/GenBank/DDBJ databases">
        <title>Modular assembly of carbohydrate-degrading microbial communities in the ocean.</title>
        <authorList>
            <person name="Enke T.N."/>
            <person name="Datta M.S."/>
            <person name="Schwartzman J.A."/>
            <person name="Cermak N."/>
            <person name="Schmitz D.A."/>
            <person name="Barrere J."/>
            <person name="Cordero O.X."/>
        </authorList>
    </citation>
    <scope>NUCLEOTIDE SEQUENCE [LARGE SCALE GENOMIC DNA]</scope>
    <source>
        <strain evidence="8 9">C3M10</strain>
    </source>
</reference>
<sequence>MTHSKDNVTLAIILSLVALLLFDVMGLIIKYLLPRYSAAELSAYRNFFGIFPSLIALWSSSGWHAGGRVLKMRQWKLGLARGFIVTFAQFLFYFSLGTMAFATATTITYANAIFMTALAIPLLGERVGLIRWSAVLIGFVGVMMVMNPTSDSFSTAAFAPLGAAFLYALAGVTARRMDPDVPSPLINLYSVAAALIGSLSLAIYSGGFSTLASMSDLFWIIAMGSCGGTAVLLLVVSYRMTEQSNLAPFNYFGIPIAFAAGWLIYGETPFEDLFPGAFLIIGGGLLVIWRERQVKRSILRGVQPPPN</sequence>
<evidence type="ECO:0000256" key="3">
    <source>
        <dbReference type="ARBA" id="ARBA00022692"/>
    </source>
</evidence>
<comment type="caution">
    <text evidence="8">The sequence shown here is derived from an EMBL/GenBank/DDBJ whole genome shotgun (WGS) entry which is preliminary data.</text>
</comment>
<feature type="transmembrane region" description="Helical" evidence="6">
    <location>
        <begin position="129"/>
        <end position="146"/>
    </location>
</feature>
<feature type="transmembrane region" description="Helical" evidence="6">
    <location>
        <begin position="100"/>
        <end position="122"/>
    </location>
</feature>
<name>A0A366X175_9RHOB</name>
<evidence type="ECO:0000256" key="6">
    <source>
        <dbReference type="SAM" id="Phobius"/>
    </source>
</evidence>
<keyword evidence="4 6" id="KW-1133">Transmembrane helix</keyword>
<comment type="subcellular location">
    <subcellularLocation>
        <location evidence="1">Membrane</location>
        <topology evidence="1">Multi-pass membrane protein</topology>
    </subcellularLocation>
</comment>
<feature type="transmembrane region" description="Helical" evidence="6">
    <location>
        <begin position="186"/>
        <end position="205"/>
    </location>
</feature>
<evidence type="ECO:0000256" key="5">
    <source>
        <dbReference type="ARBA" id="ARBA00023136"/>
    </source>
</evidence>
<evidence type="ECO:0000313" key="9">
    <source>
        <dbReference type="Proteomes" id="UP000252706"/>
    </source>
</evidence>
<dbReference type="AlphaFoldDB" id="A0A366X175"/>
<dbReference type="Pfam" id="PF00892">
    <property type="entry name" value="EamA"/>
    <property type="match status" value="2"/>
</dbReference>
<comment type="similarity">
    <text evidence="2">Belongs to the drug/metabolite transporter (DMT) superfamily. 10 TMS drug/metabolite exporter (DME) (TC 2.A.7.3) family.</text>
</comment>
<evidence type="ECO:0000256" key="4">
    <source>
        <dbReference type="ARBA" id="ARBA00022989"/>
    </source>
</evidence>
<dbReference type="Proteomes" id="UP000252706">
    <property type="component" value="Unassembled WGS sequence"/>
</dbReference>
<feature type="transmembrane region" description="Helical" evidence="6">
    <location>
        <begin position="272"/>
        <end position="289"/>
    </location>
</feature>
<feature type="transmembrane region" description="Helical" evidence="6">
    <location>
        <begin position="248"/>
        <end position="266"/>
    </location>
</feature>
<feature type="transmembrane region" description="Helical" evidence="6">
    <location>
        <begin position="12"/>
        <end position="33"/>
    </location>
</feature>
<proteinExistence type="inferred from homology"/>
<dbReference type="RefSeq" id="WP_113823587.1">
    <property type="nucleotide sequence ID" value="NZ_QOCE01000031.1"/>
</dbReference>
<organism evidence="8 9">
    <name type="scientific">Phaeobacter gallaeciensis</name>
    <dbReference type="NCBI Taxonomy" id="60890"/>
    <lineage>
        <taxon>Bacteria</taxon>
        <taxon>Pseudomonadati</taxon>
        <taxon>Pseudomonadota</taxon>
        <taxon>Alphaproteobacteria</taxon>
        <taxon>Rhodobacterales</taxon>
        <taxon>Roseobacteraceae</taxon>
        <taxon>Phaeobacter</taxon>
    </lineage>
</organism>
<dbReference type="PANTHER" id="PTHR22911">
    <property type="entry name" value="ACYL-MALONYL CONDENSING ENZYME-RELATED"/>
    <property type="match status" value="1"/>
</dbReference>
<evidence type="ECO:0000259" key="7">
    <source>
        <dbReference type="Pfam" id="PF00892"/>
    </source>
</evidence>